<proteinExistence type="predicted"/>
<feature type="transmembrane region" description="Helical" evidence="1">
    <location>
        <begin position="31"/>
        <end position="49"/>
    </location>
</feature>
<keyword evidence="3" id="KW-1185">Reference proteome</keyword>
<dbReference type="AlphaFoldDB" id="A0A834M0K2"/>
<sequence length="82" mass="9485">MNPIVLYENRKLFREGIEPTKQCRGFFRTSFLLAVVSEAVLVLVLYSIVSRPVLFFVFALTNQGHQDEVIIDRLLDRVLDQS</sequence>
<reference evidence="2" key="1">
    <citation type="submission" date="2020-08" db="EMBL/GenBank/DDBJ databases">
        <title>Genome sequencing and assembly of the red palm weevil Rhynchophorus ferrugineus.</title>
        <authorList>
            <person name="Dias G.B."/>
            <person name="Bergman C.M."/>
            <person name="Manee M."/>
        </authorList>
    </citation>
    <scope>NUCLEOTIDE SEQUENCE</scope>
    <source>
        <strain evidence="2">AA-2017</strain>
        <tissue evidence="2">Whole larva</tissue>
    </source>
</reference>
<accession>A0A834M0K2</accession>
<comment type="caution">
    <text evidence="2">The sequence shown here is derived from an EMBL/GenBank/DDBJ whole genome shotgun (WGS) entry which is preliminary data.</text>
</comment>
<gene>
    <name evidence="2" type="ORF">GWI33_020336</name>
</gene>
<name>A0A834M0K2_RHYFE</name>
<evidence type="ECO:0000313" key="2">
    <source>
        <dbReference type="EMBL" id="KAF7266308.1"/>
    </source>
</evidence>
<keyword evidence="1" id="KW-0472">Membrane</keyword>
<keyword evidence="1" id="KW-0812">Transmembrane</keyword>
<dbReference type="Proteomes" id="UP000625711">
    <property type="component" value="Unassembled WGS sequence"/>
</dbReference>
<organism evidence="2 3">
    <name type="scientific">Rhynchophorus ferrugineus</name>
    <name type="common">Red palm weevil</name>
    <name type="synonym">Curculio ferrugineus</name>
    <dbReference type="NCBI Taxonomy" id="354439"/>
    <lineage>
        <taxon>Eukaryota</taxon>
        <taxon>Metazoa</taxon>
        <taxon>Ecdysozoa</taxon>
        <taxon>Arthropoda</taxon>
        <taxon>Hexapoda</taxon>
        <taxon>Insecta</taxon>
        <taxon>Pterygota</taxon>
        <taxon>Neoptera</taxon>
        <taxon>Endopterygota</taxon>
        <taxon>Coleoptera</taxon>
        <taxon>Polyphaga</taxon>
        <taxon>Cucujiformia</taxon>
        <taxon>Curculionidae</taxon>
        <taxon>Dryophthorinae</taxon>
        <taxon>Rhynchophorus</taxon>
    </lineage>
</organism>
<dbReference type="EMBL" id="JAACXV010014549">
    <property type="protein sequence ID" value="KAF7266308.1"/>
    <property type="molecule type" value="Genomic_DNA"/>
</dbReference>
<protein>
    <submittedName>
        <fullName evidence="2">Uncharacterized protein</fullName>
    </submittedName>
</protein>
<evidence type="ECO:0000256" key="1">
    <source>
        <dbReference type="SAM" id="Phobius"/>
    </source>
</evidence>
<keyword evidence="1" id="KW-1133">Transmembrane helix</keyword>
<evidence type="ECO:0000313" key="3">
    <source>
        <dbReference type="Proteomes" id="UP000625711"/>
    </source>
</evidence>